<comment type="catalytic activity">
    <reaction evidence="8">
        <text>fluoride(in) = fluoride(out)</text>
        <dbReference type="Rhea" id="RHEA:76159"/>
        <dbReference type="ChEBI" id="CHEBI:17051"/>
    </reaction>
    <physiologicalReaction direction="left-to-right" evidence="8">
        <dbReference type="Rhea" id="RHEA:76160"/>
    </physiologicalReaction>
</comment>
<evidence type="ECO:0000256" key="8">
    <source>
        <dbReference type="ARBA" id="ARBA00035585"/>
    </source>
</evidence>
<comment type="caution">
    <text evidence="11">The sequence shown here is derived from an EMBL/GenBank/DDBJ whole genome shotgun (WGS) entry which is preliminary data.</text>
</comment>
<evidence type="ECO:0000256" key="7">
    <source>
        <dbReference type="ARBA" id="ARBA00035120"/>
    </source>
</evidence>
<keyword evidence="10" id="KW-0813">Transport</keyword>
<keyword evidence="3 10" id="KW-0812">Transmembrane</keyword>
<keyword evidence="2 10" id="KW-1003">Cell membrane</keyword>
<keyword evidence="10" id="KW-0406">Ion transport</keyword>
<evidence type="ECO:0000256" key="3">
    <source>
        <dbReference type="ARBA" id="ARBA00022692"/>
    </source>
</evidence>
<evidence type="ECO:0000256" key="6">
    <source>
        <dbReference type="ARBA" id="ARBA00023303"/>
    </source>
</evidence>
<evidence type="ECO:0000256" key="4">
    <source>
        <dbReference type="ARBA" id="ARBA00022989"/>
    </source>
</evidence>
<keyword evidence="12" id="KW-1185">Reference proteome</keyword>
<dbReference type="EMBL" id="JBHRRZ010000039">
    <property type="protein sequence ID" value="MFC2949777.1"/>
    <property type="molecule type" value="Genomic_DNA"/>
</dbReference>
<keyword evidence="4 10" id="KW-1133">Transmembrane helix</keyword>
<dbReference type="NCBIfam" id="TIGR00494">
    <property type="entry name" value="crcB"/>
    <property type="match status" value="1"/>
</dbReference>
<dbReference type="Proteomes" id="UP001595387">
    <property type="component" value="Unassembled WGS sequence"/>
</dbReference>
<evidence type="ECO:0000256" key="2">
    <source>
        <dbReference type="ARBA" id="ARBA00022475"/>
    </source>
</evidence>
<dbReference type="HAMAP" id="MF_00454">
    <property type="entry name" value="FluC"/>
    <property type="match status" value="1"/>
</dbReference>
<feature type="transmembrane region" description="Helical" evidence="10">
    <location>
        <begin position="30"/>
        <end position="53"/>
    </location>
</feature>
<keyword evidence="6 10" id="KW-0407">Ion channel</keyword>
<evidence type="ECO:0000256" key="1">
    <source>
        <dbReference type="ARBA" id="ARBA00004651"/>
    </source>
</evidence>
<proteinExistence type="inferred from homology"/>
<dbReference type="PANTHER" id="PTHR28259:SF1">
    <property type="entry name" value="FLUORIDE EXPORT PROTEIN 1-RELATED"/>
    <property type="match status" value="1"/>
</dbReference>
<dbReference type="PANTHER" id="PTHR28259">
    <property type="entry name" value="FLUORIDE EXPORT PROTEIN 1-RELATED"/>
    <property type="match status" value="1"/>
</dbReference>
<sequence>MILLVGIGGSLGAGARFYLGSLFNGKWGNYPLGTWLVNILGSLLLGVVVNFHAQGQLSDWHWMAAGAGFCGAFTTFSTFGQETVALLRAGRIGVASAYVFSSALISVLAAFLGYAW</sequence>
<protein>
    <recommendedName>
        <fullName evidence="10">Fluoride-specific ion channel FluC</fullName>
    </recommendedName>
</protein>
<comment type="function">
    <text evidence="9 10">Fluoride-specific ion channel. Important for reducing fluoride concentration in the cell, thus reducing its toxicity.</text>
</comment>
<comment type="activity regulation">
    <text evidence="10">Na(+) is not transported, but it plays an essential structural role and its presence is essential for fluoride channel function.</text>
</comment>
<organism evidence="11 12">
    <name type="scientific">Virgibacillus sediminis</name>
    <dbReference type="NCBI Taxonomy" id="202260"/>
    <lineage>
        <taxon>Bacteria</taxon>
        <taxon>Bacillati</taxon>
        <taxon>Bacillota</taxon>
        <taxon>Bacilli</taxon>
        <taxon>Bacillales</taxon>
        <taxon>Bacillaceae</taxon>
        <taxon>Virgibacillus</taxon>
    </lineage>
</organism>
<name>A0ABV7A9J4_9BACI</name>
<evidence type="ECO:0000256" key="9">
    <source>
        <dbReference type="ARBA" id="ARBA00049940"/>
    </source>
</evidence>
<feature type="binding site" evidence="10">
    <location>
        <position position="71"/>
    </location>
    <ligand>
        <name>Na(+)</name>
        <dbReference type="ChEBI" id="CHEBI:29101"/>
        <note>structural</note>
    </ligand>
</feature>
<feature type="binding site" evidence="10">
    <location>
        <position position="74"/>
    </location>
    <ligand>
        <name>Na(+)</name>
        <dbReference type="ChEBI" id="CHEBI:29101"/>
        <note>structural</note>
    </ligand>
</feature>
<reference evidence="12" key="1">
    <citation type="journal article" date="2019" name="Int. J. Syst. Evol. Microbiol.">
        <title>The Global Catalogue of Microorganisms (GCM) 10K type strain sequencing project: providing services to taxonomists for standard genome sequencing and annotation.</title>
        <authorList>
            <consortium name="The Broad Institute Genomics Platform"/>
            <consortium name="The Broad Institute Genome Sequencing Center for Infectious Disease"/>
            <person name="Wu L."/>
            <person name="Ma J."/>
        </authorList>
    </citation>
    <scope>NUCLEOTIDE SEQUENCE [LARGE SCALE GENOMIC DNA]</scope>
    <source>
        <strain evidence="12">KCTC 13193</strain>
    </source>
</reference>
<evidence type="ECO:0000313" key="12">
    <source>
        <dbReference type="Proteomes" id="UP001595387"/>
    </source>
</evidence>
<keyword evidence="5 10" id="KW-0472">Membrane</keyword>
<comment type="subcellular location">
    <subcellularLocation>
        <location evidence="1 10">Cell membrane</location>
        <topology evidence="1 10">Multi-pass membrane protein</topology>
    </subcellularLocation>
</comment>
<dbReference type="Pfam" id="PF02537">
    <property type="entry name" value="CRCB"/>
    <property type="match status" value="1"/>
</dbReference>
<evidence type="ECO:0000256" key="10">
    <source>
        <dbReference type="HAMAP-Rule" id="MF_00454"/>
    </source>
</evidence>
<dbReference type="InterPro" id="IPR003691">
    <property type="entry name" value="FluC"/>
</dbReference>
<feature type="transmembrane region" description="Helical" evidence="10">
    <location>
        <begin position="60"/>
        <end position="80"/>
    </location>
</feature>
<evidence type="ECO:0000256" key="5">
    <source>
        <dbReference type="ARBA" id="ARBA00023136"/>
    </source>
</evidence>
<feature type="transmembrane region" description="Helical" evidence="10">
    <location>
        <begin position="92"/>
        <end position="115"/>
    </location>
</feature>
<keyword evidence="10" id="KW-0915">Sodium</keyword>
<keyword evidence="10" id="KW-0479">Metal-binding</keyword>
<accession>A0ABV7A9J4</accession>
<comment type="similarity">
    <text evidence="7 10">Belongs to the fluoride channel Fluc/FEX (TC 1.A.43) family.</text>
</comment>
<evidence type="ECO:0000313" key="11">
    <source>
        <dbReference type="EMBL" id="MFC2949777.1"/>
    </source>
</evidence>
<gene>
    <name evidence="10 11" type="primary">crcB</name>
    <name evidence="10" type="synonym">fluC</name>
    <name evidence="11" type="ORF">ACFODW_15755</name>
</gene>
<dbReference type="RefSeq" id="WP_390307749.1">
    <property type="nucleotide sequence ID" value="NZ_JBHRRZ010000039.1"/>
</dbReference>